<keyword evidence="5" id="KW-1003">Cell membrane</keyword>
<feature type="transmembrane region" description="Helical" evidence="11">
    <location>
        <begin position="299"/>
        <end position="318"/>
    </location>
</feature>
<feature type="transmembrane region" description="Helical" evidence="11">
    <location>
        <begin position="588"/>
        <end position="609"/>
    </location>
</feature>
<feature type="transmembrane region" description="Helical" evidence="11">
    <location>
        <begin position="659"/>
        <end position="680"/>
    </location>
</feature>
<name>A0ABP5F1Z6_9ACTN</name>
<dbReference type="Proteomes" id="UP001500751">
    <property type="component" value="Unassembled WGS sequence"/>
</dbReference>
<dbReference type="NCBIfam" id="TIGR00974">
    <property type="entry name" value="3a0107s02c"/>
    <property type="match status" value="1"/>
</dbReference>
<feature type="transmembrane region" description="Helical" evidence="11">
    <location>
        <begin position="38"/>
        <end position="59"/>
    </location>
</feature>
<evidence type="ECO:0000256" key="2">
    <source>
        <dbReference type="ARBA" id="ARBA00004651"/>
    </source>
</evidence>
<comment type="function">
    <text evidence="1">Part of the binding-protein-dependent transport system for phosphate; probably responsible for the translocation of the substrate across the membrane.</text>
</comment>
<dbReference type="PANTHER" id="PTHR30425:SF1">
    <property type="entry name" value="PHOSPHATE TRANSPORT SYSTEM PERMEASE PROTEIN PSTC"/>
    <property type="match status" value="1"/>
</dbReference>
<feature type="transmembrane region" description="Helical" evidence="11">
    <location>
        <begin position="477"/>
        <end position="496"/>
    </location>
</feature>
<keyword evidence="8 11" id="KW-1133">Transmembrane helix</keyword>
<evidence type="ECO:0000256" key="5">
    <source>
        <dbReference type="ARBA" id="ARBA00022475"/>
    </source>
</evidence>
<keyword evidence="6" id="KW-0592">Phosphate transport</keyword>
<dbReference type="InterPro" id="IPR005672">
    <property type="entry name" value="Phosphate_PstA"/>
</dbReference>
<dbReference type="InterPro" id="IPR051124">
    <property type="entry name" value="Phosphate_Transport_Permease"/>
</dbReference>
<evidence type="ECO:0000256" key="10">
    <source>
        <dbReference type="SAM" id="MobiDB-lite"/>
    </source>
</evidence>
<proteinExistence type="inferred from homology"/>
<reference evidence="14" key="1">
    <citation type="journal article" date="2019" name="Int. J. Syst. Evol. Microbiol.">
        <title>The Global Catalogue of Microorganisms (GCM) 10K type strain sequencing project: providing services to taxonomists for standard genome sequencing and annotation.</title>
        <authorList>
            <consortium name="The Broad Institute Genomics Platform"/>
            <consortium name="The Broad Institute Genome Sequencing Center for Infectious Disease"/>
            <person name="Wu L."/>
            <person name="Ma J."/>
        </authorList>
    </citation>
    <scope>NUCLEOTIDE SEQUENCE [LARGE SCALE GENOMIC DNA]</scope>
    <source>
        <strain evidence="14">JCM 16014</strain>
    </source>
</reference>
<feature type="transmembrane region" description="Helical" evidence="11">
    <location>
        <begin position="508"/>
        <end position="532"/>
    </location>
</feature>
<dbReference type="PANTHER" id="PTHR30425">
    <property type="entry name" value="PHOSPHATE TRANSPORT SYSTEM PERMEASE PROTEIN PST"/>
    <property type="match status" value="1"/>
</dbReference>
<dbReference type="CDD" id="cd06261">
    <property type="entry name" value="TM_PBP2"/>
    <property type="match status" value="2"/>
</dbReference>
<keyword evidence="9 11" id="KW-0472">Membrane</keyword>
<evidence type="ECO:0000256" key="7">
    <source>
        <dbReference type="ARBA" id="ARBA00022692"/>
    </source>
</evidence>
<dbReference type="NCBIfam" id="TIGR02138">
    <property type="entry name" value="phosphate_pstC"/>
    <property type="match status" value="1"/>
</dbReference>
<organism evidence="13 14">
    <name type="scientific">Catenulispora yoronensis</name>
    <dbReference type="NCBI Taxonomy" id="450799"/>
    <lineage>
        <taxon>Bacteria</taxon>
        <taxon>Bacillati</taxon>
        <taxon>Actinomycetota</taxon>
        <taxon>Actinomycetes</taxon>
        <taxon>Catenulisporales</taxon>
        <taxon>Catenulisporaceae</taxon>
        <taxon>Catenulispora</taxon>
    </lineage>
</organism>
<feature type="compositionally biased region" description="Low complexity" evidence="10">
    <location>
        <begin position="1"/>
        <end position="11"/>
    </location>
</feature>
<evidence type="ECO:0000256" key="3">
    <source>
        <dbReference type="ARBA" id="ARBA00007069"/>
    </source>
</evidence>
<evidence type="ECO:0000256" key="1">
    <source>
        <dbReference type="ARBA" id="ARBA00003510"/>
    </source>
</evidence>
<evidence type="ECO:0000313" key="13">
    <source>
        <dbReference type="EMBL" id="GAA2012428.1"/>
    </source>
</evidence>
<comment type="subcellular location">
    <subcellularLocation>
        <location evidence="2">Cell membrane</location>
        <topology evidence="2">Multi-pass membrane protein</topology>
    </subcellularLocation>
</comment>
<feature type="region of interest" description="Disordered" evidence="10">
    <location>
        <begin position="1"/>
        <end position="27"/>
    </location>
</feature>
<dbReference type="PROSITE" id="PS50928">
    <property type="entry name" value="ABC_TM1"/>
    <property type="match status" value="2"/>
</dbReference>
<feature type="domain" description="ABC transmembrane type-1" evidence="12">
    <location>
        <begin position="470"/>
        <end position="676"/>
    </location>
</feature>
<feature type="transmembrane region" description="Helical" evidence="11">
    <location>
        <begin position="130"/>
        <end position="155"/>
    </location>
</feature>
<dbReference type="InterPro" id="IPR011864">
    <property type="entry name" value="Phosphate_PstC"/>
</dbReference>
<evidence type="ECO:0000256" key="9">
    <source>
        <dbReference type="ARBA" id="ARBA00023136"/>
    </source>
</evidence>
<evidence type="ECO:0000256" key="6">
    <source>
        <dbReference type="ARBA" id="ARBA00022592"/>
    </source>
</evidence>
<keyword evidence="4" id="KW-0813">Transport</keyword>
<dbReference type="Gene3D" id="1.10.3720.10">
    <property type="entry name" value="MetI-like"/>
    <property type="match status" value="2"/>
</dbReference>
<feature type="transmembrane region" description="Helical" evidence="11">
    <location>
        <begin position="252"/>
        <end position="270"/>
    </location>
</feature>
<feature type="transmembrane region" description="Helical" evidence="11">
    <location>
        <begin position="414"/>
        <end position="438"/>
    </location>
</feature>
<comment type="similarity">
    <text evidence="3">Belongs to the binding-protein-dependent transport system permease family. CysTW subfamily.</text>
</comment>
<dbReference type="EMBL" id="BAAAQN010000002">
    <property type="protein sequence ID" value="GAA2012428.1"/>
    <property type="molecule type" value="Genomic_DNA"/>
</dbReference>
<protein>
    <recommendedName>
        <fullName evidence="12">ABC transmembrane type-1 domain-containing protein</fullName>
    </recommendedName>
</protein>
<feature type="transmembrane region" description="Helical" evidence="11">
    <location>
        <begin position="179"/>
        <end position="202"/>
    </location>
</feature>
<evidence type="ECO:0000256" key="4">
    <source>
        <dbReference type="ARBA" id="ARBA00022448"/>
    </source>
</evidence>
<accession>A0ABP5F1Z6</accession>
<keyword evidence="7 11" id="KW-0812">Transmembrane</keyword>
<feature type="domain" description="ABC transmembrane type-1" evidence="12">
    <location>
        <begin position="94"/>
        <end position="318"/>
    </location>
</feature>
<sequence>MSGIAPTATRPTPRPGGGGSAKSLDSGTRRGDAVFSGAVRGSAILLLVLMGAIAAFLVYRAQDALSANTANVVTYTGQWAPDDTPPKFGIGALAWGTLVTSLIAIIIAAPVAVGVALFITQYAPRRLAQVLGYIVDLLAAVPSIIYGLWGILFLVPHMQGASQLVSDVLGWIPLFESGIFGRSVFTAGVILSIMILPIIAAISREVFLQTPRDQVEAAYALGATRWEMIKLAVLPYGRSGVGSAVVLGFGRALGETVAVAMVLSPSYIFVTKLLQPGGNTIAANIALQFGSAFSTGQGALIASGLVLFVVTFLVNALARRITKGGERKDGRRGISGLFRIGNPGESMHYESAYDAAEAADRAEGRGAFEAKDSVPDVAADDTAGRGRSHRGAGATVGGGVLSAPSPARRLRSSLAGGLTVATFVLAVVPLASILWLVVSKGTNALNLDFLTHSLRNVSESDPGGGVYHAIIGTLEQAALATLMAVPIGLLVAVYLVEYGRGMLARSVTFFVDVMMGLPSIVAGLFILSLWILGLGQKANGFAGALALMILMLPIVIRSSEEMLKLVPDSLREASYALGVPKWRTITKIVIPTALPGIVTGVMLGVARVMGETAPILLVVGYISNINPNPFSGAEGQATLPTVIYNTYTSSQPASNDRTWSAALLLIIIIMLLNVIARLIAWWKKPGRA</sequence>
<evidence type="ECO:0000313" key="14">
    <source>
        <dbReference type="Proteomes" id="UP001500751"/>
    </source>
</evidence>
<feature type="transmembrane region" description="Helical" evidence="11">
    <location>
        <begin position="92"/>
        <end position="118"/>
    </location>
</feature>
<dbReference type="Pfam" id="PF00528">
    <property type="entry name" value="BPD_transp_1"/>
    <property type="match status" value="2"/>
</dbReference>
<evidence type="ECO:0000256" key="8">
    <source>
        <dbReference type="ARBA" id="ARBA00022989"/>
    </source>
</evidence>
<keyword evidence="14" id="KW-1185">Reference proteome</keyword>
<comment type="caution">
    <text evidence="13">The sequence shown here is derived from an EMBL/GenBank/DDBJ whole genome shotgun (WGS) entry which is preliminary data.</text>
</comment>
<evidence type="ECO:0000256" key="11">
    <source>
        <dbReference type="SAM" id="Phobius"/>
    </source>
</evidence>
<feature type="transmembrane region" description="Helical" evidence="11">
    <location>
        <begin position="538"/>
        <end position="556"/>
    </location>
</feature>
<gene>
    <name evidence="13" type="ORF">GCM10009839_03530</name>
</gene>
<evidence type="ECO:0000259" key="12">
    <source>
        <dbReference type="PROSITE" id="PS50928"/>
    </source>
</evidence>
<feature type="region of interest" description="Disordered" evidence="10">
    <location>
        <begin position="377"/>
        <end position="400"/>
    </location>
</feature>
<dbReference type="InterPro" id="IPR000515">
    <property type="entry name" value="MetI-like"/>
</dbReference>
<dbReference type="SUPFAM" id="SSF161098">
    <property type="entry name" value="MetI-like"/>
    <property type="match status" value="2"/>
</dbReference>
<dbReference type="InterPro" id="IPR035906">
    <property type="entry name" value="MetI-like_sf"/>
</dbReference>